<dbReference type="InterPro" id="IPR050109">
    <property type="entry name" value="HTH-type_TetR-like_transc_reg"/>
</dbReference>
<evidence type="ECO:0000256" key="2">
    <source>
        <dbReference type="ARBA" id="ARBA00023125"/>
    </source>
</evidence>
<keyword evidence="1" id="KW-0805">Transcription regulation</keyword>
<sequence length="190" mass="21300">MRFNKLTFSHRKSIYCKILRAALLISKKSGWSSVSMRKIAEAIGYTPPVIYEYFENKAALLLGLTRYGFVVLSGELMQARSASAVPKQQLLLMCKAYWDFASDEPELYRLMFGVGTTRSDPNGLEKASAKIDSLFCEVIGDLPLAPYYTCWSVLHGLIAIKLIGKSLPWKISEQIFAKAVSDFTNVLVKN</sequence>
<dbReference type="Pfam" id="PF00440">
    <property type="entry name" value="TetR_N"/>
    <property type="match status" value="1"/>
</dbReference>
<gene>
    <name evidence="6" type="ORF">ATK78_2619</name>
</gene>
<dbReference type="RefSeq" id="WP_133576522.1">
    <property type="nucleotide sequence ID" value="NZ_SNYC01000005.1"/>
</dbReference>
<dbReference type="InterPro" id="IPR009057">
    <property type="entry name" value="Homeodomain-like_sf"/>
</dbReference>
<evidence type="ECO:0000256" key="4">
    <source>
        <dbReference type="PROSITE-ProRule" id="PRU00335"/>
    </source>
</evidence>
<proteinExistence type="predicted"/>
<dbReference type="GO" id="GO:0003700">
    <property type="term" value="F:DNA-binding transcription factor activity"/>
    <property type="evidence" value="ECO:0007669"/>
    <property type="project" value="TreeGrafter"/>
</dbReference>
<evidence type="ECO:0000256" key="1">
    <source>
        <dbReference type="ARBA" id="ARBA00023015"/>
    </source>
</evidence>
<dbReference type="GO" id="GO:0000976">
    <property type="term" value="F:transcription cis-regulatory region binding"/>
    <property type="evidence" value="ECO:0007669"/>
    <property type="project" value="TreeGrafter"/>
</dbReference>
<evidence type="ECO:0000313" key="6">
    <source>
        <dbReference type="EMBL" id="TDQ08117.1"/>
    </source>
</evidence>
<evidence type="ECO:0000256" key="3">
    <source>
        <dbReference type="ARBA" id="ARBA00023163"/>
    </source>
</evidence>
<evidence type="ECO:0000259" key="5">
    <source>
        <dbReference type="PROSITE" id="PS50977"/>
    </source>
</evidence>
<dbReference type="SUPFAM" id="SSF48498">
    <property type="entry name" value="Tetracyclin repressor-like, C-terminal domain"/>
    <property type="match status" value="1"/>
</dbReference>
<dbReference type="InterPro" id="IPR025996">
    <property type="entry name" value="MT1864/Rv1816-like_C"/>
</dbReference>
<accession>A0A4R6SS56</accession>
<evidence type="ECO:0000313" key="7">
    <source>
        <dbReference type="Proteomes" id="UP000295620"/>
    </source>
</evidence>
<dbReference type="PRINTS" id="PR00455">
    <property type="entry name" value="HTHTETR"/>
</dbReference>
<dbReference type="PROSITE" id="PS50977">
    <property type="entry name" value="HTH_TETR_2"/>
    <property type="match status" value="1"/>
</dbReference>
<feature type="domain" description="HTH tetR-type" evidence="5">
    <location>
        <begin position="12"/>
        <end position="72"/>
    </location>
</feature>
<dbReference type="InterPro" id="IPR036271">
    <property type="entry name" value="Tet_transcr_reg_TetR-rel_C_sf"/>
</dbReference>
<name>A0A4R6SS56_9SPHI</name>
<dbReference type="AlphaFoldDB" id="A0A4R6SS56"/>
<protein>
    <submittedName>
        <fullName evidence="6">TetR family transcriptional regulator</fullName>
    </submittedName>
</protein>
<dbReference type="PANTHER" id="PTHR30055">
    <property type="entry name" value="HTH-TYPE TRANSCRIPTIONAL REGULATOR RUTR"/>
    <property type="match status" value="1"/>
</dbReference>
<dbReference type="Proteomes" id="UP000295620">
    <property type="component" value="Unassembled WGS sequence"/>
</dbReference>
<dbReference type="Gene3D" id="1.10.357.10">
    <property type="entry name" value="Tetracycline Repressor, domain 2"/>
    <property type="match status" value="1"/>
</dbReference>
<dbReference type="Pfam" id="PF13305">
    <property type="entry name" value="TetR_C_33"/>
    <property type="match status" value="1"/>
</dbReference>
<keyword evidence="2 4" id="KW-0238">DNA-binding</keyword>
<feature type="DNA-binding region" description="H-T-H motif" evidence="4">
    <location>
        <begin position="35"/>
        <end position="54"/>
    </location>
</feature>
<dbReference type="InterPro" id="IPR001647">
    <property type="entry name" value="HTH_TetR"/>
</dbReference>
<comment type="caution">
    <text evidence="6">The sequence shown here is derived from an EMBL/GenBank/DDBJ whole genome shotgun (WGS) entry which is preliminary data.</text>
</comment>
<keyword evidence="3" id="KW-0804">Transcription</keyword>
<dbReference type="SUPFAM" id="SSF46689">
    <property type="entry name" value="Homeodomain-like"/>
    <property type="match status" value="1"/>
</dbReference>
<reference evidence="6 7" key="1">
    <citation type="submission" date="2019-03" db="EMBL/GenBank/DDBJ databases">
        <title>Genomic Encyclopedia of Archaeal and Bacterial Type Strains, Phase II (KMG-II): from individual species to whole genera.</title>
        <authorList>
            <person name="Goeker M."/>
        </authorList>
    </citation>
    <scope>NUCLEOTIDE SEQUENCE [LARGE SCALE GENOMIC DNA]</scope>
    <source>
        <strain evidence="6 7">DSM 19035</strain>
    </source>
</reference>
<organism evidence="6 7">
    <name type="scientific">Pedobacter metabolipauper</name>
    <dbReference type="NCBI Taxonomy" id="425513"/>
    <lineage>
        <taxon>Bacteria</taxon>
        <taxon>Pseudomonadati</taxon>
        <taxon>Bacteroidota</taxon>
        <taxon>Sphingobacteriia</taxon>
        <taxon>Sphingobacteriales</taxon>
        <taxon>Sphingobacteriaceae</taxon>
        <taxon>Pedobacter</taxon>
    </lineage>
</organism>
<keyword evidence="7" id="KW-1185">Reference proteome</keyword>
<dbReference type="OrthoDB" id="594604at2"/>
<dbReference type="EMBL" id="SNYC01000005">
    <property type="protein sequence ID" value="TDQ08117.1"/>
    <property type="molecule type" value="Genomic_DNA"/>
</dbReference>
<dbReference type="PANTHER" id="PTHR30055:SF234">
    <property type="entry name" value="HTH-TYPE TRANSCRIPTIONAL REGULATOR BETI"/>
    <property type="match status" value="1"/>
</dbReference>